<protein>
    <submittedName>
        <fullName evidence="1">Uncharacterized protein</fullName>
    </submittedName>
</protein>
<gene>
    <name evidence="1" type="ORF">K460DRAFT_216563</name>
</gene>
<dbReference type="GeneID" id="63844538"/>
<dbReference type="EMBL" id="ML976621">
    <property type="protein sequence ID" value="KAF1840057.1"/>
    <property type="molecule type" value="Genomic_DNA"/>
</dbReference>
<dbReference type="Proteomes" id="UP000800039">
    <property type="component" value="Unassembled WGS sequence"/>
</dbReference>
<accession>A0A9P4G6W6</accession>
<evidence type="ECO:0000313" key="1">
    <source>
        <dbReference type="EMBL" id="KAF1840057.1"/>
    </source>
</evidence>
<comment type="caution">
    <text evidence="1">The sequence shown here is derived from an EMBL/GenBank/DDBJ whole genome shotgun (WGS) entry which is preliminary data.</text>
</comment>
<name>A0A9P4G6W6_9PLEO</name>
<sequence>MGGRRPPPGATSCMETVGRYGVTRSVGMQQASPSAQYIETKMRNLYLHCENLHALLDGLAKFGAGKNRPSWCGVRARATNTLHVRTISRAQQGGMQPSFLARSRFVHSRHTHTHTHTHAHIRVAKTEPEPSLAHEKIVTKMVVGNVLFIVEGETKPPGTRIVQAPFANKRAEGGRECGWRCAKRVEDQQAAADGWTSDWSGASAPG</sequence>
<evidence type="ECO:0000313" key="2">
    <source>
        <dbReference type="Proteomes" id="UP000800039"/>
    </source>
</evidence>
<dbReference type="RefSeq" id="XP_040782620.1">
    <property type="nucleotide sequence ID" value="XM_040927285.1"/>
</dbReference>
<keyword evidence="2" id="KW-1185">Reference proteome</keyword>
<reference evidence="1" key="1">
    <citation type="submission" date="2020-01" db="EMBL/GenBank/DDBJ databases">
        <authorList>
            <consortium name="DOE Joint Genome Institute"/>
            <person name="Haridas S."/>
            <person name="Albert R."/>
            <person name="Binder M."/>
            <person name="Bloem J."/>
            <person name="Labutti K."/>
            <person name="Salamov A."/>
            <person name="Andreopoulos B."/>
            <person name="Baker S.E."/>
            <person name="Barry K."/>
            <person name="Bills G."/>
            <person name="Bluhm B.H."/>
            <person name="Cannon C."/>
            <person name="Castanera R."/>
            <person name="Culley D.E."/>
            <person name="Daum C."/>
            <person name="Ezra D."/>
            <person name="Gonzalez J.B."/>
            <person name="Henrissat B."/>
            <person name="Kuo A."/>
            <person name="Liang C."/>
            <person name="Lipzen A."/>
            <person name="Lutzoni F."/>
            <person name="Magnuson J."/>
            <person name="Mondo S."/>
            <person name="Nolan M."/>
            <person name="Ohm R."/>
            <person name="Pangilinan J."/>
            <person name="Park H.-J."/>
            <person name="Ramirez L."/>
            <person name="Alfaro M."/>
            <person name="Sun H."/>
            <person name="Tritt A."/>
            <person name="Yoshinaga Y."/>
            <person name="Zwiers L.-H."/>
            <person name="Turgeon B.G."/>
            <person name="Goodwin S.B."/>
            <person name="Spatafora J.W."/>
            <person name="Crous P.W."/>
            <person name="Grigoriev I.V."/>
        </authorList>
    </citation>
    <scope>NUCLEOTIDE SEQUENCE</scope>
    <source>
        <strain evidence="1">CBS 394.84</strain>
    </source>
</reference>
<organism evidence="1 2">
    <name type="scientific">Cucurbitaria berberidis CBS 394.84</name>
    <dbReference type="NCBI Taxonomy" id="1168544"/>
    <lineage>
        <taxon>Eukaryota</taxon>
        <taxon>Fungi</taxon>
        <taxon>Dikarya</taxon>
        <taxon>Ascomycota</taxon>
        <taxon>Pezizomycotina</taxon>
        <taxon>Dothideomycetes</taxon>
        <taxon>Pleosporomycetidae</taxon>
        <taxon>Pleosporales</taxon>
        <taxon>Pleosporineae</taxon>
        <taxon>Cucurbitariaceae</taxon>
        <taxon>Cucurbitaria</taxon>
    </lineage>
</organism>
<proteinExistence type="predicted"/>
<dbReference type="AlphaFoldDB" id="A0A9P4G6W6"/>